<gene>
    <name evidence="2" type="ORF">GH266_13130</name>
</gene>
<feature type="domain" description="RNA ligase" evidence="1">
    <location>
        <begin position="40"/>
        <end position="203"/>
    </location>
</feature>
<dbReference type="InterPro" id="IPR052732">
    <property type="entry name" value="Cell-binding_unc_protein"/>
</dbReference>
<evidence type="ECO:0000313" key="3">
    <source>
        <dbReference type="Proteomes" id="UP000435648"/>
    </source>
</evidence>
<name>A0A857C8T3_9HYPH</name>
<dbReference type="SUPFAM" id="SSF56091">
    <property type="entry name" value="DNA ligase/mRNA capping enzyme, catalytic domain"/>
    <property type="match status" value="1"/>
</dbReference>
<sequence length="232" mass="25953">MSDFFRFPSTPHLAWLGDRSALRDDKLLNAEQANALLSGPVVVEEKLDGANLGLSLDVDGRLRAQNRGQYLAEPYGGQFSRLPAWLGQHGPALQEILKPDLILFGEWCAARHSLDYGALPDWFLAFDVYDGASGNFWSAQRRNSLAAEAGLTVVPRVFEGHTSLSDLLRLVSETPSRYRTGQPLEGVVVRRETALICEARAKLVRADFTQAIDEHWRSRAIEWNSVDYTLRD</sequence>
<dbReference type="OrthoDB" id="255834at2"/>
<dbReference type="KEGG" id="siw:GH266_13130"/>
<dbReference type="Proteomes" id="UP000435648">
    <property type="component" value="Chromosome"/>
</dbReference>
<dbReference type="GO" id="GO:0016874">
    <property type="term" value="F:ligase activity"/>
    <property type="evidence" value="ECO:0007669"/>
    <property type="project" value="UniProtKB-KW"/>
</dbReference>
<proteinExistence type="predicted"/>
<organism evidence="2 3">
    <name type="scientific">Stappia indica</name>
    <dbReference type="NCBI Taxonomy" id="538381"/>
    <lineage>
        <taxon>Bacteria</taxon>
        <taxon>Pseudomonadati</taxon>
        <taxon>Pseudomonadota</taxon>
        <taxon>Alphaproteobacteria</taxon>
        <taxon>Hyphomicrobiales</taxon>
        <taxon>Stappiaceae</taxon>
        <taxon>Stappia</taxon>
    </lineage>
</organism>
<dbReference type="PANTHER" id="PTHR43883:SF1">
    <property type="entry name" value="GLUCONOKINASE"/>
    <property type="match status" value="1"/>
</dbReference>
<protein>
    <submittedName>
        <fullName evidence="2">DNA ligase</fullName>
    </submittedName>
</protein>
<accession>A0A857C8T3</accession>
<reference evidence="2 3" key="1">
    <citation type="submission" date="2019-12" db="EMBL/GenBank/DDBJ databases">
        <title>The genome of Stappia indica PHM037.</title>
        <authorList>
            <person name="Kacar D."/>
            <person name="Galan B."/>
            <person name="Canedo L."/>
            <person name="Rodriguez P."/>
            <person name="de la Calle F."/>
            <person name="Garcia J.L."/>
        </authorList>
    </citation>
    <scope>NUCLEOTIDE SEQUENCE [LARGE SCALE GENOMIC DNA]</scope>
    <source>
        <strain evidence="2 3">PHM037</strain>
    </source>
</reference>
<dbReference type="AlphaFoldDB" id="A0A857C8T3"/>
<dbReference type="InterPro" id="IPR021122">
    <property type="entry name" value="RNA_ligase_dom_REL/Rnl2"/>
</dbReference>
<keyword evidence="2" id="KW-0436">Ligase</keyword>
<dbReference type="Pfam" id="PF09414">
    <property type="entry name" value="RNA_ligase"/>
    <property type="match status" value="1"/>
</dbReference>
<dbReference type="RefSeq" id="WP_158194225.1">
    <property type="nucleotide sequence ID" value="NZ_CP046908.1"/>
</dbReference>
<evidence type="ECO:0000259" key="1">
    <source>
        <dbReference type="Pfam" id="PF09414"/>
    </source>
</evidence>
<dbReference type="Gene3D" id="3.30.470.30">
    <property type="entry name" value="DNA ligase/mRNA capping enzyme"/>
    <property type="match status" value="1"/>
</dbReference>
<dbReference type="EMBL" id="CP046908">
    <property type="protein sequence ID" value="QGZ35353.1"/>
    <property type="molecule type" value="Genomic_DNA"/>
</dbReference>
<dbReference type="PANTHER" id="PTHR43883">
    <property type="entry name" value="SLR0207 PROTEIN"/>
    <property type="match status" value="1"/>
</dbReference>
<evidence type="ECO:0000313" key="2">
    <source>
        <dbReference type="EMBL" id="QGZ35353.1"/>
    </source>
</evidence>